<keyword evidence="2" id="KW-0547">Nucleotide-binding</keyword>
<dbReference type="Gene3D" id="3.40.50.300">
    <property type="entry name" value="P-loop containing nucleotide triphosphate hydrolases"/>
    <property type="match status" value="1"/>
</dbReference>
<accession>A0A2M8FDX6</accession>
<evidence type="ECO:0000313" key="2">
    <source>
        <dbReference type="EMBL" id="PJC55839.1"/>
    </source>
</evidence>
<dbReference type="GO" id="GO:0015421">
    <property type="term" value="F:ABC-type oligopeptide transporter activity"/>
    <property type="evidence" value="ECO:0007669"/>
    <property type="project" value="TreeGrafter"/>
</dbReference>
<sequence>RENIAYGKPDATDEEIIEVAKKAQAHDFISQLPEGYNTLVGERGIKLSGGQKQRVAIARAMLKDAPILLLDEATSALDSESEVEIQKALHFLMNGKTVIAIAHRLSTLSEMDRIIVLENGKIIEDGTHETLSHFGGVYQRLWDHQAGGFLLENNSTPNNQ</sequence>
<evidence type="ECO:0000259" key="1">
    <source>
        <dbReference type="Pfam" id="PF00005"/>
    </source>
</evidence>
<gene>
    <name evidence="2" type="ORF">CO026_03510</name>
</gene>
<comment type="caution">
    <text evidence="2">The sequence shown here is derived from an EMBL/GenBank/DDBJ whole genome shotgun (WGS) entry which is preliminary data.</text>
</comment>
<keyword evidence="2" id="KW-0067">ATP-binding</keyword>
<reference evidence="3" key="1">
    <citation type="submission" date="2017-09" db="EMBL/GenBank/DDBJ databases">
        <title>Depth-based differentiation of microbial function through sediment-hosted aquifers and enrichment of novel symbionts in the deep terrestrial subsurface.</title>
        <authorList>
            <person name="Probst A.J."/>
            <person name="Ladd B."/>
            <person name="Jarett J.K."/>
            <person name="Geller-Mcgrath D.E."/>
            <person name="Sieber C.M.K."/>
            <person name="Emerson J.B."/>
            <person name="Anantharaman K."/>
            <person name="Thomas B.C."/>
            <person name="Malmstrom R."/>
            <person name="Stieglmeier M."/>
            <person name="Klingl A."/>
            <person name="Woyke T."/>
            <person name="Ryan C.M."/>
            <person name="Banfield J.F."/>
        </authorList>
    </citation>
    <scope>NUCLEOTIDE SEQUENCE [LARGE SCALE GENOMIC DNA]</scope>
</reference>
<dbReference type="EMBL" id="PFRD01000128">
    <property type="protein sequence ID" value="PJC55839.1"/>
    <property type="molecule type" value="Genomic_DNA"/>
</dbReference>
<dbReference type="SUPFAM" id="SSF52540">
    <property type="entry name" value="P-loop containing nucleoside triphosphate hydrolases"/>
    <property type="match status" value="1"/>
</dbReference>
<dbReference type="GO" id="GO:0090374">
    <property type="term" value="P:oligopeptide export from mitochondrion"/>
    <property type="evidence" value="ECO:0007669"/>
    <property type="project" value="TreeGrafter"/>
</dbReference>
<dbReference type="PROSITE" id="PS00211">
    <property type="entry name" value="ABC_TRANSPORTER_1"/>
    <property type="match status" value="1"/>
</dbReference>
<dbReference type="InterPro" id="IPR039421">
    <property type="entry name" value="Type_1_exporter"/>
</dbReference>
<dbReference type="Proteomes" id="UP000230391">
    <property type="component" value="Unassembled WGS sequence"/>
</dbReference>
<evidence type="ECO:0000313" key="3">
    <source>
        <dbReference type="Proteomes" id="UP000230391"/>
    </source>
</evidence>
<dbReference type="InterPro" id="IPR017871">
    <property type="entry name" value="ABC_transporter-like_CS"/>
</dbReference>
<name>A0A2M8FDX6_9BACT</name>
<dbReference type="AlphaFoldDB" id="A0A2M8FDX6"/>
<dbReference type="InterPro" id="IPR003439">
    <property type="entry name" value="ABC_transporter-like_ATP-bd"/>
</dbReference>
<dbReference type="GO" id="GO:0016887">
    <property type="term" value="F:ATP hydrolysis activity"/>
    <property type="evidence" value="ECO:0007669"/>
    <property type="project" value="InterPro"/>
</dbReference>
<feature type="non-terminal residue" evidence="2">
    <location>
        <position position="1"/>
    </location>
</feature>
<organism evidence="2 3">
    <name type="scientific">Candidatus Kaiserbacteria bacterium CG_4_9_14_0_2_um_filter_41_32</name>
    <dbReference type="NCBI Taxonomy" id="1974601"/>
    <lineage>
        <taxon>Bacteria</taxon>
        <taxon>Candidatus Kaiseribacteriota</taxon>
    </lineage>
</organism>
<protein>
    <submittedName>
        <fullName evidence="2">ABC transporter ATP-binding protein</fullName>
    </submittedName>
</protein>
<proteinExistence type="predicted"/>
<dbReference type="PANTHER" id="PTHR43394:SF1">
    <property type="entry name" value="ATP-BINDING CASSETTE SUB-FAMILY B MEMBER 10, MITOCHONDRIAL"/>
    <property type="match status" value="1"/>
</dbReference>
<dbReference type="GO" id="GO:0005524">
    <property type="term" value="F:ATP binding"/>
    <property type="evidence" value="ECO:0007669"/>
    <property type="project" value="UniProtKB-KW"/>
</dbReference>
<dbReference type="PANTHER" id="PTHR43394">
    <property type="entry name" value="ATP-DEPENDENT PERMEASE MDL1, MITOCHONDRIAL"/>
    <property type="match status" value="1"/>
</dbReference>
<dbReference type="Pfam" id="PF00005">
    <property type="entry name" value="ABC_tran"/>
    <property type="match status" value="1"/>
</dbReference>
<dbReference type="InterPro" id="IPR027417">
    <property type="entry name" value="P-loop_NTPase"/>
</dbReference>
<feature type="domain" description="ABC transporter" evidence="1">
    <location>
        <begin position="15"/>
        <end position="75"/>
    </location>
</feature>